<comment type="subcellular location">
    <subcellularLocation>
        <location evidence="3">Membrane</location>
        <topology evidence="3">Multi-pass membrane protein</topology>
    </subcellularLocation>
</comment>
<keyword evidence="3" id="KW-0812">Transmembrane</keyword>
<keyword evidence="6" id="KW-0614">Plasmid</keyword>
<dbReference type="GO" id="GO:0016020">
    <property type="term" value="C:membrane"/>
    <property type="evidence" value="ECO:0007669"/>
    <property type="project" value="UniProtKB-SubCell"/>
</dbReference>
<comment type="catalytic activity">
    <reaction evidence="3">
        <text>Cleavage of hydrophobic, N-terminal signal or leader sequences from secreted and periplasmic proteins.</text>
        <dbReference type="EC" id="3.4.21.89"/>
    </reaction>
</comment>
<evidence type="ECO:0000256" key="2">
    <source>
        <dbReference type="ARBA" id="ARBA00019232"/>
    </source>
</evidence>
<keyword evidence="3 6" id="KW-0378">Hydrolase</keyword>
<dbReference type="AlphaFoldDB" id="A0AA51QZP6"/>
<comment type="caution">
    <text evidence="3">Lacks conserved residue(s) required for the propagation of feature annotation.</text>
</comment>
<evidence type="ECO:0000256" key="3">
    <source>
        <dbReference type="RuleBase" id="RU362042"/>
    </source>
</evidence>
<name>A0AA51QZP6_9GAMM</name>
<dbReference type="EC" id="3.4.21.89" evidence="3"/>
<dbReference type="Pfam" id="PF10502">
    <property type="entry name" value="Peptidase_S26"/>
    <property type="match status" value="1"/>
</dbReference>
<dbReference type="InterPro" id="IPR019533">
    <property type="entry name" value="Peptidase_S26"/>
</dbReference>
<keyword evidence="3" id="KW-0472">Membrane</keyword>
<dbReference type="InterPro" id="IPR000223">
    <property type="entry name" value="Pept_S26A_signal_pept_1"/>
</dbReference>
<keyword evidence="7" id="KW-1185">Reference proteome</keyword>
<dbReference type="SUPFAM" id="SSF51306">
    <property type="entry name" value="LexA/Signal peptidase"/>
    <property type="match status" value="1"/>
</dbReference>
<evidence type="ECO:0000259" key="4">
    <source>
        <dbReference type="Pfam" id="PF10502"/>
    </source>
</evidence>
<accession>A0AA51QZP6</accession>
<dbReference type="GO" id="GO:0009003">
    <property type="term" value="F:signal peptidase activity"/>
    <property type="evidence" value="ECO:0007669"/>
    <property type="project" value="UniProtKB-EC"/>
</dbReference>
<feature type="transmembrane region" description="Helical" evidence="3">
    <location>
        <begin position="31"/>
        <end position="50"/>
    </location>
</feature>
<comment type="similarity">
    <text evidence="1 3">Belongs to the peptidase S26 family.</text>
</comment>
<evidence type="ECO:0000256" key="1">
    <source>
        <dbReference type="ARBA" id="ARBA00009370"/>
    </source>
</evidence>
<keyword evidence="3" id="KW-1133">Transmembrane helix</keyword>
<feature type="domain" description="Peptidase S26" evidence="4">
    <location>
        <begin position="34"/>
        <end position="189"/>
    </location>
</feature>
<proteinExistence type="inferred from homology"/>
<dbReference type="GO" id="GO:0004252">
    <property type="term" value="F:serine-type endopeptidase activity"/>
    <property type="evidence" value="ECO:0007669"/>
    <property type="project" value="InterPro"/>
</dbReference>
<evidence type="ECO:0000313" key="6">
    <source>
        <dbReference type="EMBL" id="WML84819.1"/>
    </source>
</evidence>
<dbReference type="InterPro" id="IPR036286">
    <property type="entry name" value="LexA/Signal_pep-like_sf"/>
</dbReference>
<geneLocation type="plasmid" evidence="6">
    <name>pThsubDNT52_1</name>
</geneLocation>
<reference evidence="6 7" key="1">
    <citation type="submission" date="2023-08" db="EMBL/GenBank/DDBJ databases">
        <title>New molecular markers tilS and rpoB for phylogenetic and monitoring studies of the genus Thiothrix biodiversity.</title>
        <authorList>
            <person name="Ravin N.V."/>
            <person name="Smolyakov D."/>
            <person name="Markov N.D."/>
            <person name="Beletsky A.V."/>
            <person name="Mardanov A.V."/>
            <person name="Rudenko T.S."/>
            <person name="Grabovich M.Y."/>
        </authorList>
    </citation>
    <scope>NUCLEOTIDE SEQUENCE</scope>
    <source>
        <strain evidence="6">DNT52</strain>
        <strain evidence="5 7">H33</strain>
        <plasmid evidence="6">pThsubDNT52_1</plasmid>
    </source>
</reference>
<sequence length="193" mass="21712">MADKGLACISQQDMGWDLFGKEGDMHWRGRIVLLLLVMGCVLATIAVAQMKTPLLIWNTTSSLSKGFYKVEPGYTYGDIVAFDIPAHFRPLVQERGWIPLYDRLLKRIVGRAGDTICIHQTDITLNGEWFDKTSLSDSKGRPMPQLDGCHTVQTGHLWVMLKDNPLSLDSRYFGEVDEATVYGKASLVWGYQN</sequence>
<dbReference type="PANTHER" id="PTHR43390:SF1">
    <property type="entry name" value="CHLOROPLAST PROCESSING PEPTIDASE"/>
    <property type="match status" value="1"/>
</dbReference>
<evidence type="ECO:0000313" key="5">
    <source>
        <dbReference type="EMBL" id="MDQ5768666.1"/>
    </source>
</evidence>
<keyword evidence="3" id="KW-0645">Protease</keyword>
<dbReference type="PANTHER" id="PTHR43390">
    <property type="entry name" value="SIGNAL PEPTIDASE I"/>
    <property type="match status" value="1"/>
</dbReference>
<dbReference type="EMBL" id="CP133216">
    <property type="protein sequence ID" value="WML84819.1"/>
    <property type="molecule type" value="Genomic_DNA"/>
</dbReference>
<dbReference type="Gene3D" id="2.10.109.10">
    <property type="entry name" value="Umud Fragment, subunit A"/>
    <property type="match status" value="1"/>
</dbReference>
<dbReference type="EMBL" id="JAVFKN010000010">
    <property type="protein sequence ID" value="MDQ5768666.1"/>
    <property type="molecule type" value="Genomic_DNA"/>
</dbReference>
<dbReference type="RefSeq" id="WP_308134636.1">
    <property type="nucleotide sequence ID" value="NZ_CP133216.1"/>
</dbReference>
<dbReference type="NCBIfam" id="TIGR02227">
    <property type="entry name" value="sigpep_I_bact"/>
    <property type="match status" value="1"/>
</dbReference>
<dbReference type="GO" id="GO:0006465">
    <property type="term" value="P:signal peptide processing"/>
    <property type="evidence" value="ECO:0007669"/>
    <property type="project" value="InterPro"/>
</dbReference>
<evidence type="ECO:0000313" key="7">
    <source>
        <dbReference type="Proteomes" id="UP001223336"/>
    </source>
</evidence>
<dbReference type="Proteomes" id="UP001229862">
    <property type="component" value="Plasmid pThsubDNT52_1"/>
</dbReference>
<gene>
    <name evidence="6" type="primary">lepB</name>
    <name evidence="5" type="ORF">RCC75_09015</name>
    <name evidence="6" type="ORF">RCG00_00615</name>
</gene>
<dbReference type="Proteomes" id="UP001223336">
    <property type="component" value="Unassembled WGS sequence"/>
</dbReference>
<protein>
    <recommendedName>
        <fullName evidence="2 3">Signal peptidase I</fullName>
        <ecNumber evidence="3">3.4.21.89</ecNumber>
    </recommendedName>
</protein>
<organism evidence="6">
    <name type="scientific">Thiothrix subterranea</name>
    <dbReference type="NCBI Taxonomy" id="2735563"/>
    <lineage>
        <taxon>Bacteria</taxon>
        <taxon>Pseudomonadati</taxon>
        <taxon>Pseudomonadota</taxon>
        <taxon>Gammaproteobacteria</taxon>
        <taxon>Thiotrichales</taxon>
        <taxon>Thiotrichaceae</taxon>
        <taxon>Thiothrix</taxon>
    </lineage>
</organism>